<dbReference type="Proteomes" id="UP000180254">
    <property type="component" value="Unassembled WGS sequence"/>
</dbReference>
<dbReference type="EMBL" id="MKIE01000005">
    <property type="protein sequence ID" value="OHW62031.1"/>
    <property type="molecule type" value="Genomic_DNA"/>
</dbReference>
<keyword evidence="1" id="KW-0732">Signal</keyword>
<evidence type="ECO:0000313" key="4">
    <source>
        <dbReference type="Proteomes" id="UP000180254"/>
    </source>
</evidence>
<evidence type="ECO:0000313" key="3">
    <source>
        <dbReference type="EMBL" id="OHW62031.1"/>
    </source>
</evidence>
<name>A0A1S1V5U2_9FIRM</name>
<sequence length="337" mass="39422">MLNRKFKKVVGSAILGSVVLSSTVGFAEALAVDGVLSTQAIEEGSTDIYIDEVLDPVMSQLISEIKDLSQKKKAEIMLRSIENMNSKIYDKHEEMEKIMYNEDVQFRQLLDSLGVSEGITQDKKDELSNLFNQALKAEESGDYDKSGEIWDRIYTEYTDSDKQKDYEFEELIQNLGLGKAITDEQRSELRKLFDEITLAEKAENYEKADEIWNQIYENYQDYENYEWNDDWQYRYLNESDKAKVKKISAEIDSIYEEISKLYEDLYSVIDIEEYQFRSYLDYTGLADTITEEQKADIRSLLKELNSAYENEDFEKAQQIEDKLSTFYESESYEIEAR</sequence>
<dbReference type="STRING" id="39480.EUAN_14790"/>
<dbReference type="RefSeq" id="WP_071063219.1">
    <property type="nucleotide sequence ID" value="NZ_MKIE01000005.1"/>
</dbReference>
<reference evidence="3 4" key="1">
    <citation type="submission" date="2016-09" db="EMBL/GenBank/DDBJ databases">
        <title>Genome sequence of Eubacterium angustum.</title>
        <authorList>
            <person name="Poehlein A."/>
            <person name="Daniel R."/>
        </authorList>
    </citation>
    <scope>NUCLEOTIDE SEQUENCE [LARGE SCALE GENOMIC DNA]</scope>
    <source>
        <strain evidence="3 4">DSM 1989</strain>
    </source>
</reference>
<keyword evidence="4" id="KW-1185">Reference proteome</keyword>
<evidence type="ECO:0000259" key="2">
    <source>
        <dbReference type="PROSITE" id="PS50151"/>
    </source>
</evidence>
<dbReference type="PROSITE" id="PS50151">
    <property type="entry name" value="UVR"/>
    <property type="match status" value="1"/>
</dbReference>
<protein>
    <recommendedName>
        <fullName evidence="2">UVR domain-containing protein</fullName>
    </recommendedName>
</protein>
<feature type="domain" description="UVR" evidence="2">
    <location>
        <begin position="294"/>
        <end position="329"/>
    </location>
</feature>
<evidence type="ECO:0000256" key="1">
    <source>
        <dbReference type="SAM" id="SignalP"/>
    </source>
</evidence>
<feature type="chain" id="PRO_5010182074" description="UVR domain-containing protein" evidence="1">
    <location>
        <begin position="28"/>
        <end position="337"/>
    </location>
</feature>
<feature type="signal peptide" evidence="1">
    <location>
        <begin position="1"/>
        <end position="27"/>
    </location>
</feature>
<proteinExistence type="predicted"/>
<accession>A0A1S1V5U2</accession>
<organism evidence="3 4">
    <name type="scientific">Andreesenia angusta</name>
    <dbReference type="NCBI Taxonomy" id="39480"/>
    <lineage>
        <taxon>Bacteria</taxon>
        <taxon>Bacillati</taxon>
        <taxon>Bacillota</taxon>
        <taxon>Tissierellia</taxon>
        <taxon>Tissierellales</taxon>
        <taxon>Gottschalkiaceae</taxon>
        <taxon>Andreesenia</taxon>
    </lineage>
</organism>
<gene>
    <name evidence="3" type="ORF">EUAN_14790</name>
</gene>
<dbReference type="AlphaFoldDB" id="A0A1S1V5U2"/>
<comment type="caution">
    <text evidence="3">The sequence shown here is derived from an EMBL/GenBank/DDBJ whole genome shotgun (WGS) entry which is preliminary data.</text>
</comment>
<dbReference type="InterPro" id="IPR001943">
    <property type="entry name" value="UVR_dom"/>
</dbReference>